<proteinExistence type="predicted"/>
<protein>
    <submittedName>
        <fullName evidence="1">Uncharacterized protein</fullName>
    </submittedName>
</protein>
<evidence type="ECO:0000313" key="1">
    <source>
        <dbReference type="EMBL" id="JAC82785.1"/>
    </source>
</evidence>
<organism evidence="1">
    <name type="scientific">Tetraselmis sp. GSL018</name>
    <dbReference type="NCBI Taxonomy" id="582737"/>
    <lineage>
        <taxon>Eukaryota</taxon>
        <taxon>Viridiplantae</taxon>
        <taxon>Chlorophyta</taxon>
        <taxon>core chlorophytes</taxon>
        <taxon>Chlorodendrophyceae</taxon>
        <taxon>Chlorodendrales</taxon>
        <taxon>Chlorodendraceae</taxon>
        <taxon>Tetraselmis</taxon>
    </lineage>
</organism>
<dbReference type="AlphaFoldDB" id="A0A061SIP2"/>
<gene>
    <name evidence="1" type="ORF">TSPGSL018_4894</name>
</gene>
<sequence length="349" mass="39295">MAPVTEHLECVPLSGPSSPLGQTFWDSLDLKFSVSTNQVKWAADRLLQLRNTIRWSAPEKLNFLSDSASLRLGLADSSFKIYVSKQKLIGVESAVKHSTEIIDMKVENVVYYFLSKPYFSLLSESDCGATFEKLSAPMPPETFLFRMEFGKDLNQLGRNSLEAVFQATVVETEYSRHVAFWTVTPPAYETSPKLKRVQNYVALYSFTEMGDNVHCEHLYLTGRLPYFVGRKPGYVRSFRENMGIHSLQCLAIGLTCSPWVYGQHSPGKLPRAYVTHRAKLLAQWMQRSGLQVSSQGRGKPVQYSFRGQTLEGKLWSDVQSEGNVSVQAKIFFPGVDVCPINLAPRSLRS</sequence>
<dbReference type="EMBL" id="GBEZ01002249">
    <property type="protein sequence ID" value="JAC82785.1"/>
    <property type="molecule type" value="Transcribed_RNA"/>
</dbReference>
<reference evidence="1" key="1">
    <citation type="submission" date="2014-05" db="EMBL/GenBank/DDBJ databases">
        <title>The transcriptome of the halophilic microalga Tetraselmis sp. GSL018 isolated from the Great Salt Lake, Utah.</title>
        <authorList>
            <person name="Jinkerson R.E."/>
            <person name="D'Adamo S."/>
            <person name="Posewitz M.C."/>
        </authorList>
    </citation>
    <scope>NUCLEOTIDE SEQUENCE</scope>
    <source>
        <strain evidence="1">GSL018</strain>
    </source>
</reference>
<accession>A0A061SIP2</accession>
<name>A0A061SIP2_9CHLO</name>